<dbReference type="Proteomes" id="UP001303902">
    <property type="component" value="Chromosome"/>
</dbReference>
<keyword evidence="3" id="KW-1185">Reference proteome</keyword>
<feature type="transmembrane region" description="Helical" evidence="1">
    <location>
        <begin position="137"/>
        <end position="155"/>
    </location>
</feature>
<proteinExistence type="predicted"/>
<name>A0ABZ0L6I7_9BACL</name>
<keyword evidence="1" id="KW-0812">Transmembrane</keyword>
<evidence type="ECO:0000313" key="2">
    <source>
        <dbReference type="EMBL" id="WOV87553.1"/>
    </source>
</evidence>
<dbReference type="Pfam" id="PF11667">
    <property type="entry name" value="DUF3267"/>
    <property type="match status" value="1"/>
</dbReference>
<feature type="transmembrane region" description="Helical" evidence="1">
    <location>
        <begin position="46"/>
        <end position="66"/>
    </location>
</feature>
<protein>
    <submittedName>
        <fullName evidence="2">DUF3267 domain-containing protein</fullName>
    </submittedName>
</protein>
<dbReference type="InterPro" id="IPR021683">
    <property type="entry name" value="DUF3267"/>
</dbReference>
<keyword evidence="1" id="KW-0472">Membrane</keyword>
<reference evidence="2 3" key="1">
    <citation type="submission" date="2023-06" db="EMBL/GenBank/DDBJ databases">
        <title>Sporosarcina sp. nov., isolated from Korean tranditional fermented seafood 'Jeotgal'.</title>
        <authorList>
            <person name="Yang A.I."/>
            <person name="Shin N.-R."/>
        </authorList>
    </citation>
    <scope>NUCLEOTIDE SEQUENCE [LARGE SCALE GENOMIC DNA]</scope>
    <source>
        <strain evidence="2 3">T2O-4</strain>
    </source>
</reference>
<accession>A0ABZ0L6I7</accession>
<keyword evidence="1" id="KW-1133">Transmembrane helix</keyword>
<feature type="transmembrane region" description="Helical" evidence="1">
    <location>
        <begin position="113"/>
        <end position="131"/>
    </location>
</feature>
<evidence type="ECO:0000256" key="1">
    <source>
        <dbReference type="SAM" id="Phobius"/>
    </source>
</evidence>
<gene>
    <name evidence="2" type="ORF">QWT69_17170</name>
</gene>
<sequence>MEMTREPDKLIEIDLPKVAKSGLWLTGLSWILLLSALVLIKGEFSFTFTLWTFLSFIIGYVFLIVLHELFHLLGFRIFGKVPWKSMIVGVNLKMGIAYATTNKLMTNKAIRKALLLPFWTTGVVPAVLGLVLENGVLIGLAAFLIGGAAGDFAMYKELRRLPDDWVVKDDPELPRLYVYKPERVD</sequence>
<dbReference type="EMBL" id="CP129118">
    <property type="protein sequence ID" value="WOV87553.1"/>
    <property type="molecule type" value="Genomic_DNA"/>
</dbReference>
<evidence type="ECO:0000313" key="3">
    <source>
        <dbReference type="Proteomes" id="UP001303902"/>
    </source>
</evidence>
<organism evidence="2 3">
    <name type="scientific">Sporosarcina oncorhynchi</name>
    <dbReference type="NCBI Taxonomy" id="3056444"/>
    <lineage>
        <taxon>Bacteria</taxon>
        <taxon>Bacillati</taxon>
        <taxon>Bacillota</taxon>
        <taxon>Bacilli</taxon>
        <taxon>Bacillales</taxon>
        <taxon>Caryophanaceae</taxon>
        <taxon>Sporosarcina</taxon>
    </lineage>
</organism>
<dbReference type="RefSeq" id="WP_317967781.1">
    <property type="nucleotide sequence ID" value="NZ_CP129118.1"/>
</dbReference>
<feature type="transmembrane region" description="Helical" evidence="1">
    <location>
        <begin position="21"/>
        <end position="40"/>
    </location>
</feature>